<accession>A0AAI9EI57</accession>
<gene>
    <name evidence="2" type="ORF">CMN_00604</name>
</gene>
<feature type="region of interest" description="Disordered" evidence="1">
    <location>
        <begin position="44"/>
        <end position="73"/>
    </location>
</feature>
<dbReference type="EMBL" id="HE614873">
    <property type="protein sequence ID" value="CCE74566.1"/>
    <property type="molecule type" value="Genomic_DNA"/>
</dbReference>
<evidence type="ECO:0000313" key="2">
    <source>
        <dbReference type="EMBL" id="CCE74566.1"/>
    </source>
</evidence>
<organism evidence="2 3">
    <name type="scientific">Clavibacter nebraskensis NCPPB 2581</name>
    <dbReference type="NCBI Taxonomy" id="1097677"/>
    <lineage>
        <taxon>Bacteria</taxon>
        <taxon>Bacillati</taxon>
        <taxon>Actinomycetota</taxon>
        <taxon>Actinomycetes</taxon>
        <taxon>Micrococcales</taxon>
        <taxon>Microbacteriaceae</taxon>
        <taxon>Clavibacter</taxon>
    </lineage>
</organism>
<sequence>MCATRETAAKSTNCPGATMCIHPIPIMGVVVAVALSSLSVASSASATPTDTPLSRVSASSSSGLARTADVSDAVPSTERIERAGIALRESAVPRDAVTTAFGQRVTYRIGDGATITYTYSPGGAPVVGVPTQEELGRSLARAGADPFPYVSRDPSEQAAGAAGTLGLLICAALGPESGGLGCAVGVGIGATIVAVATAHGICTRNRDVRIYLPTLEVQCRRD</sequence>
<evidence type="ECO:0000256" key="1">
    <source>
        <dbReference type="SAM" id="MobiDB-lite"/>
    </source>
</evidence>
<proteinExistence type="predicted"/>
<evidence type="ECO:0000313" key="3">
    <source>
        <dbReference type="Proteomes" id="UP000012170"/>
    </source>
</evidence>
<dbReference type="KEGG" id="cmc:CMN_00604"/>
<dbReference type="AlphaFoldDB" id="A0AAI9EI57"/>
<name>A0AAI9EI57_9MICO</name>
<dbReference type="Proteomes" id="UP000012170">
    <property type="component" value="Chromosome"/>
</dbReference>
<protein>
    <submittedName>
        <fullName evidence="2">Uncharacterized protein</fullName>
    </submittedName>
</protein>
<reference evidence="3" key="2">
    <citation type="submission" date="2013-04" db="EMBL/GenBank/DDBJ databases">
        <title>The genome sequence of the maize-pathogen Clavibacter michiganensis subsp. nebraskensis.</title>
        <authorList>
            <person name="Gartemann K.H."/>
            <person name="Blom J."/>
            <person name="Dreiseikelmann B."/>
            <person name="Fluegel M."/>
            <person name="Jaenicke S."/>
            <person name="Linke B."/>
            <person name="Sczcepanowski R."/>
            <person name="Wittmann J."/>
            <person name="Goesmann A."/>
            <person name="Puehler A."/>
            <person name="Eichenlaub R."/>
            <person name="Rueckert C."/>
        </authorList>
    </citation>
    <scope>NUCLEOTIDE SEQUENCE [LARGE SCALE GENOMIC DNA]</scope>
    <source>
        <strain evidence="3">NCPPB 2581</strain>
    </source>
</reference>
<reference evidence="2 3" key="1">
    <citation type="submission" date="2011-11" db="EMBL/GenBank/DDBJ databases">
        <authorList>
            <person name="Gartemann K."/>
        </authorList>
    </citation>
    <scope>NUCLEOTIDE SEQUENCE [LARGE SCALE GENOMIC DNA]</scope>
    <source>
        <strain evidence="3">NCPPB 2581</strain>
    </source>
</reference>